<evidence type="ECO:0000313" key="4">
    <source>
        <dbReference type="Proteomes" id="UP001385892"/>
    </source>
</evidence>
<dbReference type="RefSeq" id="WP_340345976.1">
    <property type="nucleotide sequence ID" value="NZ_JBBKZT010000016.1"/>
</dbReference>
<keyword evidence="1" id="KW-0472">Membrane</keyword>
<organism evidence="3 4">
    <name type="scientific">Variovorax rhizosphaerae</name>
    <dbReference type="NCBI Taxonomy" id="1836200"/>
    <lineage>
        <taxon>Bacteria</taxon>
        <taxon>Pseudomonadati</taxon>
        <taxon>Pseudomonadota</taxon>
        <taxon>Betaproteobacteria</taxon>
        <taxon>Burkholderiales</taxon>
        <taxon>Comamonadaceae</taxon>
        <taxon>Variovorax</taxon>
    </lineage>
</organism>
<dbReference type="EMBL" id="JBBKZT010000016">
    <property type="protein sequence ID" value="MEJ8850598.1"/>
    <property type="molecule type" value="Genomic_DNA"/>
</dbReference>
<sequence length="312" mass="34893">MTYRTRSSDPARHRLRRAVLAGVLAAWACGASAMQLEATTSEPRAFGYQVGDMVSRTVTVEQPDGLLLDETSVPRPGARGKALELRSVERSSSGQSGGRRLEFKLAYQVFLSPPEPRTLEMPSFTLRFKGEPRAQELRIESWPVTVAPLVPVDVSSRHGLGELRPDAAPPLIDTRFGRYRLVAYGCVALVLLAWLAHVYIGLPWWGRAHRPFTMAWRTLRGLTPASPDAQWREAYQRLHAALNQSMGEVVFEQGIDRFVGARPRFAHLRDDLATFFAQSRNEFFGAGAAAKADRNWLIEFCRRCRDAERGSA</sequence>
<feature type="chain" id="PRO_5046473814" description="MxaA protein" evidence="2">
    <location>
        <begin position="34"/>
        <end position="312"/>
    </location>
</feature>
<keyword evidence="1" id="KW-0812">Transmembrane</keyword>
<proteinExistence type="predicted"/>
<feature type="signal peptide" evidence="2">
    <location>
        <begin position="1"/>
        <end position="33"/>
    </location>
</feature>
<keyword evidence="4" id="KW-1185">Reference proteome</keyword>
<evidence type="ECO:0000256" key="2">
    <source>
        <dbReference type="SAM" id="SignalP"/>
    </source>
</evidence>
<reference evidence="3 4" key="1">
    <citation type="submission" date="2024-03" db="EMBL/GenBank/DDBJ databases">
        <title>Novel species of the genus Variovorax.</title>
        <authorList>
            <person name="Liu Q."/>
            <person name="Xin Y.-H."/>
        </authorList>
    </citation>
    <scope>NUCLEOTIDE SEQUENCE [LARGE SCALE GENOMIC DNA]</scope>
    <source>
        <strain evidence="3 4">KACC 18900</strain>
    </source>
</reference>
<feature type="transmembrane region" description="Helical" evidence="1">
    <location>
        <begin position="181"/>
        <end position="202"/>
    </location>
</feature>
<keyword evidence="2" id="KW-0732">Signal</keyword>
<name>A0ABU8WV34_9BURK</name>
<comment type="caution">
    <text evidence="3">The sequence shown here is derived from an EMBL/GenBank/DDBJ whole genome shotgun (WGS) entry which is preliminary data.</text>
</comment>
<keyword evidence="1" id="KW-1133">Transmembrane helix</keyword>
<evidence type="ECO:0008006" key="5">
    <source>
        <dbReference type="Google" id="ProtNLM"/>
    </source>
</evidence>
<dbReference type="Proteomes" id="UP001385892">
    <property type="component" value="Unassembled WGS sequence"/>
</dbReference>
<evidence type="ECO:0000256" key="1">
    <source>
        <dbReference type="SAM" id="Phobius"/>
    </source>
</evidence>
<gene>
    <name evidence="3" type="ORF">WKW82_28440</name>
</gene>
<protein>
    <recommendedName>
        <fullName evidence="5">MxaA protein</fullName>
    </recommendedName>
</protein>
<accession>A0ABU8WV34</accession>
<evidence type="ECO:0000313" key="3">
    <source>
        <dbReference type="EMBL" id="MEJ8850598.1"/>
    </source>
</evidence>